<dbReference type="Proteomes" id="UP000243657">
    <property type="component" value="Unassembled WGS sequence"/>
</dbReference>
<dbReference type="OrthoDB" id="3268468at2"/>
<dbReference type="InterPro" id="IPR021456">
    <property type="entry name" value="DUF3107"/>
</dbReference>
<reference evidence="2 4" key="1">
    <citation type="journal article" date="2017" name="BMC Genomics">
        <title>Comparative genomic and phylogenomic analyses of the Bifidobacteriaceae family.</title>
        <authorList>
            <person name="Lugli G.A."/>
            <person name="Milani C."/>
            <person name="Turroni F."/>
            <person name="Duranti S."/>
            <person name="Mancabelli L."/>
            <person name="Mangifesta M."/>
            <person name="Ferrario C."/>
            <person name="Modesto M."/>
            <person name="Mattarelli P."/>
            <person name="Jiri K."/>
            <person name="van Sinderen D."/>
            <person name="Ventura M."/>
        </authorList>
    </citation>
    <scope>NUCLEOTIDE SEQUENCE [LARGE SCALE GENOMIC DNA]</scope>
    <source>
        <strain evidence="2 4">DSM 24762</strain>
    </source>
</reference>
<dbReference type="STRING" id="1160091.B9T39_06105"/>
<gene>
    <name evidence="2" type="ORF">ALMA_1498</name>
    <name evidence="1" type="ORF">B9T39_06105</name>
</gene>
<evidence type="ECO:0000313" key="1">
    <source>
        <dbReference type="EMBL" id="OTA28663.1"/>
    </source>
</evidence>
<evidence type="ECO:0000313" key="3">
    <source>
        <dbReference type="Proteomes" id="UP000243540"/>
    </source>
</evidence>
<protein>
    <submittedName>
        <fullName evidence="1">ATP-binding protein</fullName>
    </submittedName>
</protein>
<dbReference type="RefSeq" id="WP_086106932.1">
    <property type="nucleotide sequence ID" value="NZ_JBHLWS010000001.1"/>
</dbReference>
<dbReference type="EMBL" id="MWWT01000009">
    <property type="protein sequence ID" value="OZG53196.1"/>
    <property type="molecule type" value="Genomic_DNA"/>
</dbReference>
<sequence length="74" mass="7606">MLVEIGVQNVGKAITLETQDTAEAVNARVDAALKDGQALRLTDDKGRTTIVPAASLAYVIVGSEASHPVGFGAL</sequence>
<accession>A0A1Y2SSU8</accession>
<keyword evidence="1" id="KW-0547">Nucleotide-binding</keyword>
<proteinExistence type="predicted"/>
<keyword evidence="1" id="KW-0067">ATP-binding</keyword>
<dbReference type="Proteomes" id="UP000243540">
    <property type="component" value="Unassembled WGS sequence"/>
</dbReference>
<dbReference type="EMBL" id="NEKC01000013">
    <property type="protein sequence ID" value="OTA28663.1"/>
    <property type="molecule type" value="Genomic_DNA"/>
</dbReference>
<keyword evidence="4" id="KW-1185">Reference proteome</keyword>
<evidence type="ECO:0000313" key="2">
    <source>
        <dbReference type="EMBL" id="OZG53196.1"/>
    </source>
</evidence>
<dbReference type="Pfam" id="PF11305">
    <property type="entry name" value="DUF3107"/>
    <property type="match status" value="1"/>
</dbReference>
<dbReference type="AlphaFoldDB" id="A0A1Y2SSU8"/>
<reference evidence="1 3" key="2">
    <citation type="submission" date="2017-04" db="EMBL/GenBank/DDBJ databases">
        <title>Draft genome sequences of Alloscardovia macacae UMA81211 and UMA81212 isolated from the feces of a rhesus macaque (Macaca mulatta).</title>
        <authorList>
            <person name="Albert K."/>
            <person name="Sela D.A."/>
        </authorList>
    </citation>
    <scope>NUCLEOTIDE SEQUENCE [LARGE SCALE GENOMIC DNA]</scope>
    <source>
        <strain evidence="1 3">UMA81212</strain>
    </source>
</reference>
<organism evidence="1 3">
    <name type="scientific">Alloscardovia macacae</name>
    <dbReference type="NCBI Taxonomy" id="1160091"/>
    <lineage>
        <taxon>Bacteria</taxon>
        <taxon>Bacillati</taxon>
        <taxon>Actinomycetota</taxon>
        <taxon>Actinomycetes</taxon>
        <taxon>Bifidobacteriales</taxon>
        <taxon>Bifidobacteriaceae</taxon>
        <taxon>Alloscardovia</taxon>
    </lineage>
</organism>
<evidence type="ECO:0000313" key="4">
    <source>
        <dbReference type="Proteomes" id="UP000243657"/>
    </source>
</evidence>
<dbReference type="GO" id="GO:0005524">
    <property type="term" value="F:ATP binding"/>
    <property type="evidence" value="ECO:0007669"/>
    <property type="project" value="UniProtKB-KW"/>
</dbReference>
<name>A0A1Y2SSU8_9BIFI</name>
<comment type="caution">
    <text evidence="1">The sequence shown here is derived from an EMBL/GenBank/DDBJ whole genome shotgun (WGS) entry which is preliminary data.</text>
</comment>